<feature type="region of interest" description="Disordered" evidence="1">
    <location>
        <begin position="240"/>
        <end position="272"/>
    </location>
</feature>
<reference evidence="2" key="1">
    <citation type="journal article" date="2020" name="Fungal Divers.">
        <title>Resolving the Mortierellaceae phylogeny through synthesis of multi-gene phylogenetics and phylogenomics.</title>
        <authorList>
            <person name="Vandepol N."/>
            <person name="Liber J."/>
            <person name="Desiro A."/>
            <person name="Na H."/>
            <person name="Kennedy M."/>
            <person name="Barry K."/>
            <person name="Grigoriev I.V."/>
            <person name="Miller A.N."/>
            <person name="O'Donnell K."/>
            <person name="Stajich J.E."/>
            <person name="Bonito G."/>
        </authorList>
    </citation>
    <scope>NUCLEOTIDE SEQUENCE</scope>
    <source>
        <strain evidence="2">BC1065</strain>
    </source>
</reference>
<feature type="compositionally biased region" description="Low complexity" evidence="1">
    <location>
        <begin position="581"/>
        <end position="594"/>
    </location>
</feature>
<dbReference type="Proteomes" id="UP000807716">
    <property type="component" value="Unassembled WGS sequence"/>
</dbReference>
<feature type="compositionally biased region" description="Polar residues" evidence="1">
    <location>
        <begin position="465"/>
        <end position="474"/>
    </location>
</feature>
<feature type="compositionally biased region" description="Acidic residues" evidence="1">
    <location>
        <begin position="651"/>
        <end position="660"/>
    </location>
</feature>
<accession>A0A9P6QL38</accession>
<comment type="caution">
    <text evidence="2">The sequence shown here is derived from an EMBL/GenBank/DDBJ whole genome shotgun (WGS) entry which is preliminary data.</text>
</comment>
<evidence type="ECO:0000256" key="1">
    <source>
        <dbReference type="SAM" id="MobiDB-lite"/>
    </source>
</evidence>
<gene>
    <name evidence="2" type="ORF">DFQ27_001231</name>
</gene>
<proteinExistence type="predicted"/>
<feature type="compositionally biased region" description="Basic and acidic residues" evidence="1">
    <location>
        <begin position="602"/>
        <end position="612"/>
    </location>
</feature>
<sequence>MSALGSFDDLCRAVFVPSSSSNVNAWAFASPADLANAPTSETENVLSLLLQAQPYELPRSVLSSLPESLSSSLPPAGGGPGAPAATLSAAAAATAAITNTTTVMHRRLPLESVGSPVMEQRVLSILRQAGVTLLEQPYDRNMGGSYAIQKSRSEMLQLAPSSSTTTTSAPLERPVVLVIDDENMAASMWLIPEEDWVRYMARVRFWRQESHRIKAAERHATLVQAIHDRWSVHRQVIAPVDRHHDGSRSPSASSSSSGTLSNSASAPGSPVAKRATAAAETATIPPIPAMMYPSAQLGVTAYQCYVAKKDLQQRQQQQSTPVPPLYHLGQDPGQALLAFIHQYGDELSARSTIRGLVDFIRRQIGDPELLTWTIDSVNLTEQKLEITEAVLDLLVRLGIERIDTVSTVVVPSSSFSSTSSSSSSSAVTVTATVNDTPRISNLPMCTSPGGGGHNGNDGSPGMLTQPPTTRTSHVPGQKTVIGESDGSDAGKRTAAVTTTLTTTTTTTAATMDELVWTFGLDTDDRQLSQWVEMLHQNKDPSRSLSKAIRDRYLYDSHTIAAGSVEPLLYQPPLPEAGGGSSSPMHQHSQSSSSPTPANTIRRRPELVLEHSRWSKRPATGGQGAGRHGGGAVGRARKDLADLASRPAGEAVDSDGQDESDMGSTVVAAHRVRNNDENV</sequence>
<dbReference type="EMBL" id="JAAAJB010000014">
    <property type="protein sequence ID" value="KAG0269970.1"/>
    <property type="molecule type" value="Genomic_DNA"/>
</dbReference>
<dbReference type="AlphaFoldDB" id="A0A9P6QL38"/>
<feature type="compositionally biased region" description="Low complexity" evidence="1">
    <location>
        <begin position="248"/>
        <end position="266"/>
    </location>
</feature>
<keyword evidence="3" id="KW-1185">Reference proteome</keyword>
<organism evidence="2 3">
    <name type="scientific">Actinomortierella ambigua</name>
    <dbReference type="NCBI Taxonomy" id="1343610"/>
    <lineage>
        <taxon>Eukaryota</taxon>
        <taxon>Fungi</taxon>
        <taxon>Fungi incertae sedis</taxon>
        <taxon>Mucoromycota</taxon>
        <taxon>Mortierellomycotina</taxon>
        <taxon>Mortierellomycetes</taxon>
        <taxon>Mortierellales</taxon>
        <taxon>Mortierellaceae</taxon>
        <taxon>Actinomortierella</taxon>
    </lineage>
</organism>
<evidence type="ECO:0000313" key="3">
    <source>
        <dbReference type="Proteomes" id="UP000807716"/>
    </source>
</evidence>
<dbReference type="OrthoDB" id="2435625at2759"/>
<evidence type="ECO:0000313" key="2">
    <source>
        <dbReference type="EMBL" id="KAG0269970.1"/>
    </source>
</evidence>
<name>A0A9P6QL38_9FUNG</name>
<protein>
    <submittedName>
        <fullName evidence="2">Uncharacterized protein</fullName>
    </submittedName>
</protein>
<feature type="compositionally biased region" description="Gly residues" evidence="1">
    <location>
        <begin position="620"/>
        <end position="632"/>
    </location>
</feature>
<feature type="region of interest" description="Disordered" evidence="1">
    <location>
        <begin position="448"/>
        <end position="491"/>
    </location>
</feature>
<feature type="region of interest" description="Disordered" evidence="1">
    <location>
        <begin position="570"/>
        <end position="678"/>
    </location>
</feature>